<proteinExistence type="predicted"/>
<evidence type="ECO:0000313" key="1">
    <source>
        <dbReference type="EMBL" id="CAH2291734.1"/>
    </source>
</evidence>
<dbReference type="Proteomes" id="UP001295444">
    <property type="component" value="Chromosome 05"/>
</dbReference>
<keyword evidence="2" id="KW-1185">Reference proteome</keyword>
<protein>
    <submittedName>
        <fullName evidence="1">Uncharacterized protein</fullName>
    </submittedName>
</protein>
<evidence type="ECO:0000313" key="2">
    <source>
        <dbReference type="Proteomes" id="UP001295444"/>
    </source>
</evidence>
<dbReference type="AlphaFoldDB" id="A0AAD1S586"/>
<name>A0AAD1S586_PELCU</name>
<sequence length="195" mass="20795">MLETVIDGVMEVTNQKLRDVQKPTSTTEDAIVQVVATDVKLVEGVLQITSNIIDKATKTALECLINPAIVSPLNYLISINVQEVLLCSFLSLSDLSAKTQIPSTPFKDQVSEDGTLEDYLDLEMSITSANCSLRKAGSTLSLDAEVKVVSESLGVLVSAPAAIGCSRRNDCQSYHPQPALHAVAGKGSLPPMSHI</sequence>
<gene>
    <name evidence="1" type="ORF">PECUL_23A058083</name>
</gene>
<accession>A0AAD1S586</accession>
<reference evidence="1" key="1">
    <citation type="submission" date="2022-03" db="EMBL/GenBank/DDBJ databases">
        <authorList>
            <person name="Alioto T."/>
            <person name="Alioto T."/>
            <person name="Gomez Garrido J."/>
        </authorList>
    </citation>
    <scope>NUCLEOTIDE SEQUENCE</scope>
</reference>
<organism evidence="1 2">
    <name type="scientific">Pelobates cultripes</name>
    <name type="common">Western spadefoot toad</name>
    <dbReference type="NCBI Taxonomy" id="61616"/>
    <lineage>
        <taxon>Eukaryota</taxon>
        <taxon>Metazoa</taxon>
        <taxon>Chordata</taxon>
        <taxon>Craniata</taxon>
        <taxon>Vertebrata</taxon>
        <taxon>Euteleostomi</taxon>
        <taxon>Amphibia</taxon>
        <taxon>Batrachia</taxon>
        <taxon>Anura</taxon>
        <taxon>Pelobatoidea</taxon>
        <taxon>Pelobatidae</taxon>
        <taxon>Pelobates</taxon>
    </lineage>
</organism>
<dbReference type="EMBL" id="OW240916">
    <property type="protein sequence ID" value="CAH2291734.1"/>
    <property type="molecule type" value="Genomic_DNA"/>
</dbReference>